<evidence type="ECO:0000313" key="2">
    <source>
        <dbReference type="Proteomes" id="UP000287651"/>
    </source>
</evidence>
<gene>
    <name evidence="1" type="ORF">B296_00013449</name>
</gene>
<dbReference type="EMBL" id="AMZH03003763">
    <property type="protein sequence ID" value="RRT71240.1"/>
    <property type="molecule type" value="Genomic_DNA"/>
</dbReference>
<accession>A0A427A4R9</accession>
<reference evidence="1 2" key="1">
    <citation type="journal article" date="2014" name="Agronomy (Basel)">
        <title>A Draft Genome Sequence for Ensete ventricosum, the Drought-Tolerant Tree Against Hunger.</title>
        <authorList>
            <person name="Harrison J."/>
            <person name="Moore K.A."/>
            <person name="Paszkiewicz K."/>
            <person name="Jones T."/>
            <person name="Grant M."/>
            <person name="Ambacheew D."/>
            <person name="Muzemil S."/>
            <person name="Studholme D.J."/>
        </authorList>
    </citation>
    <scope>NUCLEOTIDE SEQUENCE [LARGE SCALE GENOMIC DNA]</scope>
</reference>
<dbReference type="Proteomes" id="UP000287651">
    <property type="component" value="Unassembled WGS sequence"/>
</dbReference>
<comment type="caution">
    <text evidence="1">The sequence shown here is derived from an EMBL/GenBank/DDBJ whole genome shotgun (WGS) entry which is preliminary data.</text>
</comment>
<name>A0A427A4R9_ENSVE</name>
<protein>
    <submittedName>
        <fullName evidence="1">Uncharacterized protein</fullName>
    </submittedName>
</protein>
<dbReference type="AlphaFoldDB" id="A0A427A4R9"/>
<organism evidence="1 2">
    <name type="scientific">Ensete ventricosum</name>
    <name type="common">Abyssinian banana</name>
    <name type="synonym">Musa ensete</name>
    <dbReference type="NCBI Taxonomy" id="4639"/>
    <lineage>
        <taxon>Eukaryota</taxon>
        <taxon>Viridiplantae</taxon>
        <taxon>Streptophyta</taxon>
        <taxon>Embryophyta</taxon>
        <taxon>Tracheophyta</taxon>
        <taxon>Spermatophyta</taxon>
        <taxon>Magnoliopsida</taxon>
        <taxon>Liliopsida</taxon>
        <taxon>Zingiberales</taxon>
        <taxon>Musaceae</taxon>
        <taxon>Ensete</taxon>
    </lineage>
</organism>
<proteinExistence type="predicted"/>
<sequence>MSSTDVKAYRALEVMRLCHDFDLVMTDELLIMARECYSISCEYRLHVPQSEQHPYDPFPDGFKLSIDMLEVGLQFPLHPMIYACLKWWRISPSQMAPNSLCYMVALLRNTKGWGLSRP</sequence>
<evidence type="ECO:0000313" key="1">
    <source>
        <dbReference type="EMBL" id="RRT71240.1"/>
    </source>
</evidence>